<dbReference type="InterPro" id="IPR032820">
    <property type="entry name" value="ATPase_put"/>
</dbReference>
<reference evidence="2" key="2">
    <citation type="submission" date="2012-02" db="EMBL/GenBank/DDBJ databases">
        <authorList>
            <person name="Genoscope - CEA"/>
        </authorList>
    </citation>
    <scope>NUCLEOTIDE SEQUENCE</scope>
</reference>
<dbReference type="EMBL" id="FO117608">
    <property type="protein sequence ID" value="CCG00471.1"/>
    <property type="molecule type" value="Genomic_DNA"/>
</dbReference>
<protein>
    <submittedName>
        <fullName evidence="2">Membrane protein</fullName>
    </submittedName>
</protein>
<feature type="transmembrane region" description="Helical" evidence="1">
    <location>
        <begin position="56"/>
        <end position="74"/>
    </location>
</feature>
<evidence type="ECO:0000256" key="1">
    <source>
        <dbReference type="SAM" id="Phobius"/>
    </source>
</evidence>
<dbReference type="AlphaFoldDB" id="H6RHG0"/>
<organism evidence="2">
    <name type="scientific">uncultured Flavobacteriia bacterium</name>
    <dbReference type="NCBI Taxonomy" id="212695"/>
    <lineage>
        <taxon>Bacteria</taxon>
        <taxon>Pseudomonadati</taxon>
        <taxon>Bacteroidota</taxon>
        <taxon>Flavobacteriia</taxon>
        <taxon>environmental samples</taxon>
    </lineage>
</organism>
<feature type="transmembrane region" description="Helical" evidence="1">
    <location>
        <begin position="21"/>
        <end position="44"/>
    </location>
</feature>
<evidence type="ECO:0000313" key="2">
    <source>
        <dbReference type="EMBL" id="CCG00471.1"/>
    </source>
</evidence>
<name>H6RHG0_9BACT</name>
<dbReference type="Pfam" id="PF09527">
    <property type="entry name" value="ATPase_gene1"/>
    <property type="match status" value="1"/>
</dbReference>
<gene>
    <name evidence="2" type="ORF">VIS_S18DCB90035</name>
</gene>
<sequence length="78" mass="8318">MSERDTSSDASRAEVKKNSPSVLRFAGMGFQLAAAIGLGVVVGMKVDDHLMWEQPMGTALFGLFGLAAGMYQVLRALL</sequence>
<keyword evidence="1" id="KW-0472">Membrane</keyword>
<reference evidence="2" key="1">
    <citation type="journal article" date="2012" name="Environ. Microbiol.">
        <title>Genomic content of uncultured Bacteroidetes from contrasting oceanic provinces in the North Atlantic Ocean.</title>
        <authorList>
            <person name="Gomez-Pereira P.R."/>
            <person name="Schuler M."/>
            <person name="Fuchs B.M."/>
            <person name="Bennke C."/>
            <person name="Teeling H."/>
            <person name="Waldmann J."/>
            <person name="Richter M."/>
            <person name="Barbe V."/>
            <person name="Bataille E."/>
            <person name="Glockner F.O."/>
            <person name="Amann R."/>
        </authorList>
    </citation>
    <scope>NUCLEOTIDE SEQUENCE</scope>
</reference>
<proteinExistence type="predicted"/>
<keyword evidence="1" id="KW-1133">Transmembrane helix</keyword>
<keyword evidence="1" id="KW-0812">Transmembrane</keyword>
<accession>H6RHG0</accession>